<proteinExistence type="predicted"/>
<dbReference type="Gene3D" id="3.20.20.80">
    <property type="entry name" value="Glycosidases"/>
    <property type="match status" value="1"/>
</dbReference>
<evidence type="ECO:0000313" key="2">
    <source>
        <dbReference type="EMBL" id="KAB8349713.1"/>
    </source>
</evidence>
<keyword evidence="3" id="KW-1185">Reference proteome</keyword>
<evidence type="ECO:0000256" key="1">
    <source>
        <dbReference type="SAM" id="SignalP"/>
    </source>
</evidence>
<reference evidence="2 3" key="1">
    <citation type="submission" date="2019-06" db="EMBL/GenBank/DDBJ databases">
        <title>A chromosomal-level reference genome of Carpinus fangiana (Coryloideae, Betulaceae).</title>
        <authorList>
            <person name="Yang X."/>
            <person name="Wang Z."/>
            <person name="Zhang L."/>
            <person name="Hao G."/>
            <person name="Liu J."/>
            <person name="Yang Y."/>
        </authorList>
    </citation>
    <scope>NUCLEOTIDE SEQUENCE [LARGE SCALE GENOMIC DNA]</scope>
    <source>
        <strain evidence="2">Cfa_2016G</strain>
        <tissue evidence="2">Leaf</tissue>
    </source>
</reference>
<name>A0A5N6KWT5_9ROSI</name>
<evidence type="ECO:0008006" key="4">
    <source>
        <dbReference type="Google" id="ProtNLM"/>
    </source>
</evidence>
<dbReference type="EMBL" id="VIBQ01000014">
    <property type="protein sequence ID" value="KAB8349713.1"/>
    <property type="molecule type" value="Genomic_DNA"/>
</dbReference>
<keyword evidence="1" id="KW-0732">Signal</keyword>
<feature type="chain" id="PRO_5024317900" description="GH26 domain-containing protein" evidence="1">
    <location>
        <begin position="23"/>
        <end position="421"/>
    </location>
</feature>
<protein>
    <recommendedName>
        <fullName evidence="4">GH26 domain-containing protein</fullName>
    </recommendedName>
</protein>
<dbReference type="Proteomes" id="UP000327013">
    <property type="component" value="Unassembled WGS sequence"/>
</dbReference>
<accession>A0A5N6KWT5</accession>
<dbReference type="OrthoDB" id="2589715at2759"/>
<sequence>MVRPTPALAAAALSAVSSVVSADVNHATLEGMTVWGYQGWYTGNWKWFSPAEVIAGPPTGDQRVLTDYIPYVADYPEECREPTNFVLADGSTANWYYSNCSAVVEKHFQYMQKYKIDGVFVQRFDGAANPNDQYYEAGVQVLQWVRQYAEQYGKYFAVEYDYSGLKPSSDPSTYLSILKDDFTKTVKPLFDSPSYIYQDGKPVIEIYGGGFDNGGTGPQFQSLFDTMASTGVTPWKILGVPWTWQQQQPPANDPNQNWDLFQSVDCIQPWGVGSYNSASDFANYYKNALKTGKATADSLGIKFSPVIHAGTENSNAAFNKSSGVPKGAFGQGRANSTLLQYSLGNVTSADLKPHFVFGAMFDEYTEGSQILPALSWNELPPNPNPGFAGYDDGADPYVYLDIAGQWTAEFHRTWGQQPLSP</sequence>
<comment type="caution">
    <text evidence="2">The sequence shown here is derived from an EMBL/GenBank/DDBJ whole genome shotgun (WGS) entry which is preliminary data.</text>
</comment>
<evidence type="ECO:0000313" key="3">
    <source>
        <dbReference type="Proteomes" id="UP000327013"/>
    </source>
</evidence>
<dbReference type="AlphaFoldDB" id="A0A5N6KWT5"/>
<organism evidence="2 3">
    <name type="scientific">Carpinus fangiana</name>
    <dbReference type="NCBI Taxonomy" id="176857"/>
    <lineage>
        <taxon>Eukaryota</taxon>
        <taxon>Viridiplantae</taxon>
        <taxon>Streptophyta</taxon>
        <taxon>Embryophyta</taxon>
        <taxon>Tracheophyta</taxon>
        <taxon>Spermatophyta</taxon>
        <taxon>Magnoliopsida</taxon>
        <taxon>eudicotyledons</taxon>
        <taxon>Gunneridae</taxon>
        <taxon>Pentapetalae</taxon>
        <taxon>rosids</taxon>
        <taxon>fabids</taxon>
        <taxon>Fagales</taxon>
        <taxon>Betulaceae</taxon>
        <taxon>Carpinus</taxon>
    </lineage>
</organism>
<gene>
    <name evidence="2" type="ORF">FH972_023728</name>
</gene>
<feature type="signal peptide" evidence="1">
    <location>
        <begin position="1"/>
        <end position="22"/>
    </location>
</feature>